<sequence>MTIQVFRGEILSVARDPALDPEAALHHADGLLVVEDGIIVDRGDHADLAERYAGVPVERIEGLIVPGFIDAHVHYPQMDRIAAHGEQLLDWLERHIFPAEAAFADPGHAHAVAGPFLDELLRHGTTSALVFATVHAHSVDALFEAALARNMRIHAGKVLMDLGPPDLCDTAQAAREESEALIRAWRGRGRLGYAVTPRFALTSSDEQLAVAGDLLARHPDVLLHTHLSENVRECAEVAARFPEASDYLDAYDRFGLVGARSVFAHGIHLSDRECARLAETGAGIAVCPSSNLFLGSGFFDFARAGAHGVRLGLGSDIGAGTSFSVLHTSGLAYQAGLAGGYRLDPFRALWLATAGGAELLHVGDKVGALAIGQEADFVVLDSGATSLLARRTAGAPLAERLFALQVLGDDRAVSRTYVMGRRAWDRDSARFEFFGGA</sequence>
<dbReference type="RefSeq" id="WP_008067004.1">
    <property type="nucleotide sequence ID" value="NZ_AQWK01000011.1"/>
</dbReference>
<evidence type="ECO:0000259" key="9">
    <source>
        <dbReference type="Pfam" id="PF01979"/>
    </source>
</evidence>
<keyword evidence="6 8" id="KW-0862">Zinc</keyword>
<evidence type="ECO:0000313" key="11">
    <source>
        <dbReference type="Proteomes" id="UP000004728"/>
    </source>
</evidence>
<dbReference type="Gene3D" id="2.30.40.10">
    <property type="entry name" value="Urease, subunit C, domain 1"/>
    <property type="match status" value="1"/>
</dbReference>
<dbReference type="STRING" id="983920.Y88_0374"/>
<dbReference type="AlphaFoldDB" id="F1ZAP3"/>
<dbReference type="Pfam" id="PF01979">
    <property type="entry name" value="Amidohydro_1"/>
    <property type="match status" value="1"/>
</dbReference>
<evidence type="ECO:0000256" key="6">
    <source>
        <dbReference type="ARBA" id="ARBA00022833"/>
    </source>
</evidence>
<dbReference type="OrthoDB" id="9796020at2"/>
<feature type="domain" description="Amidohydrolase-related" evidence="9">
    <location>
        <begin position="64"/>
        <end position="421"/>
    </location>
</feature>
<dbReference type="UniPathway" id="UPA00603">
    <property type="reaction ID" value="UER00660"/>
</dbReference>
<evidence type="ECO:0000256" key="4">
    <source>
        <dbReference type="ARBA" id="ARBA00022723"/>
    </source>
</evidence>
<dbReference type="SUPFAM" id="SSF51338">
    <property type="entry name" value="Composite domain of metallo-dependent hydrolases"/>
    <property type="match status" value="2"/>
</dbReference>
<evidence type="ECO:0000256" key="2">
    <source>
        <dbReference type="ARBA" id="ARBA00006745"/>
    </source>
</evidence>
<name>F1ZAP3_9SPHN</name>
<keyword evidence="4 8" id="KW-0479">Metal-binding</keyword>
<dbReference type="NCBIfam" id="NF006679">
    <property type="entry name" value="PRK09228.1"/>
    <property type="match status" value="1"/>
</dbReference>
<proteinExistence type="inferred from homology"/>
<dbReference type="GO" id="GO:0008892">
    <property type="term" value="F:guanine deaminase activity"/>
    <property type="evidence" value="ECO:0007669"/>
    <property type="project" value="UniProtKB-UniRule"/>
</dbReference>
<comment type="catalytic activity">
    <reaction evidence="8">
        <text>guanine + H2O + H(+) = xanthine + NH4(+)</text>
        <dbReference type="Rhea" id="RHEA:14665"/>
        <dbReference type="ChEBI" id="CHEBI:15377"/>
        <dbReference type="ChEBI" id="CHEBI:15378"/>
        <dbReference type="ChEBI" id="CHEBI:16235"/>
        <dbReference type="ChEBI" id="CHEBI:17712"/>
        <dbReference type="ChEBI" id="CHEBI:28938"/>
        <dbReference type="EC" id="3.5.4.3"/>
    </reaction>
</comment>
<comment type="similarity">
    <text evidence="2 8">Belongs to the metallo-dependent hydrolases superfamily. ATZ/TRZ family.</text>
</comment>
<comment type="caution">
    <text evidence="10">The sequence shown here is derived from an EMBL/GenBank/DDBJ whole genome shotgun (WGS) entry which is preliminary data.</text>
</comment>
<dbReference type="Gene3D" id="3.20.20.140">
    <property type="entry name" value="Metal-dependent hydrolases"/>
    <property type="match status" value="1"/>
</dbReference>
<dbReference type="InterPro" id="IPR011059">
    <property type="entry name" value="Metal-dep_hydrolase_composite"/>
</dbReference>
<dbReference type="PANTHER" id="PTHR11271:SF6">
    <property type="entry name" value="GUANINE DEAMINASE"/>
    <property type="match status" value="1"/>
</dbReference>
<dbReference type="HOGENOM" id="CLU_012358_0_2_5"/>
<dbReference type="EC" id="3.5.4.3" evidence="3 7"/>
<organism evidence="10 11">
    <name type="scientific">Novosphingobium nitrogenifigens DSM 19370</name>
    <dbReference type="NCBI Taxonomy" id="983920"/>
    <lineage>
        <taxon>Bacteria</taxon>
        <taxon>Pseudomonadati</taxon>
        <taxon>Pseudomonadota</taxon>
        <taxon>Alphaproteobacteria</taxon>
        <taxon>Sphingomonadales</taxon>
        <taxon>Sphingomonadaceae</taxon>
        <taxon>Novosphingobium</taxon>
    </lineage>
</organism>
<evidence type="ECO:0000256" key="3">
    <source>
        <dbReference type="ARBA" id="ARBA00012781"/>
    </source>
</evidence>
<evidence type="ECO:0000313" key="10">
    <source>
        <dbReference type="EMBL" id="EGD58320.1"/>
    </source>
</evidence>
<comment type="function">
    <text evidence="8">Catalyzes the hydrolytic deamination of guanine, producing xanthine and ammonia.</text>
</comment>
<dbReference type="GO" id="GO:0006147">
    <property type="term" value="P:guanine catabolic process"/>
    <property type="evidence" value="ECO:0007669"/>
    <property type="project" value="UniProtKB-UniRule"/>
</dbReference>
<dbReference type="PANTHER" id="PTHR11271">
    <property type="entry name" value="GUANINE DEAMINASE"/>
    <property type="match status" value="1"/>
</dbReference>
<evidence type="ECO:0000256" key="5">
    <source>
        <dbReference type="ARBA" id="ARBA00022801"/>
    </source>
</evidence>
<dbReference type="SUPFAM" id="SSF51556">
    <property type="entry name" value="Metallo-dependent hydrolases"/>
    <property type="match status" value="1"/>
</dbReference>
<dbReference type="Proteomes" id="UP000004728">
    <property type="component" value="Unassembled WGS sequence"/>
</dbReference>
<dbReference type="GO" id="GO:0005829">
    <property type="term" value="C:cytosol"/>
    <property type="evidence" value="ECO:0007669"/>
    <property type="project" value="TreeGrafter"/>
</dbReference>
<dbReference type="NCBIfam" id="TIGR02967">
    <property type="entry name" value="guan_deamin"/>
    <property type="match status" value="1"/>
</dbReference>
<gene>
    <name evidence="10" type="ORF">Y88_0374</name>
</gene>
<dbReference type="GO" id="GO:0008270">
    <property type="term" value="F:zinc ion binding"/>
    <property type="evidence" value="ECO:0007669"/>
    <property type="project" value="UniProtKB-UniRule"/>
</dbReference>
<dbReference type="InterPro" id="IPR014311">
    <property type="entry name" value="Guanine_deaminase"/>
</dbReference>
<accession>F1ZAP3</accession>
<keyword evidence="5 8" id="KW-0378">Hydrolase</keyword>
<reference evidence="10 11" key="1">
    <citation type="journal article" date="2012" name="J. Bacteriol.">
        <title>Draft Genome Sequence of Novosphingobium nitrogenifigens Y88T.</title>
        <authorList>
            <person name="Strabala T.J."/>
            <person name="Macdonald L."/>
            <person name="Liu V."/>
            <person name="Smit A.M."/>
        </authorList>
    </citation>
    <scope>NUCLEOTIDE SEQUENCE [LARGE SCALE GENOMIC DNA]</scope>
    <source>
        <strain evidence="10 11">DSM 19370</strain>
    </source>
</reference>
<evidence type="ECO:0000256" key="8">
    <source>
        <dbReference type="RuleBase" id="RU366009"/>
    </source>
</evidence>
<dbReference type="InterPro" id="IPR006680">
    <property type="entry name" value="Amidohydro-rel"/>
</dbReference>
<dbReference type="InterPro" id="IPR051607">
    <property type="entry name" value="Metallo-dep_hydrolases"/>
</dbReference>
<keyword evidence="11" id="KW-1185">Reference proteome</keyword>
<comment type="cofactor">
    <cofactor evidence="8">
        <name>Zn(2+)</name>
        <dbReference type="ChEBI" id="CHEBI:29105"/>
    </cofactor>
    <text evidence="8">Binds 1 zinc ion per subunit.</text>
</comment>
<dbReference type="InParanoid" id="F1ZAP3"/>
<comment type="pathway">
    <text evidence="1 8">Purine metabolism; guanine degradation; xanthine from guanine: step 1/1.</text>
</comment>
<dbReference type="EMBL" id="AEWJ01000043">
    <property type="protein sequence ID" value="EGD58320.1"/>
    <property type="molecule type" value="Genomic_DNA"/>
</dbReference>
<dbReference type="eggNOG" id="COG0402">
    <property type="taxonomic scope" value="Bacteria"/>
</dbReference>
<dbReference type="FunCoup" id="F1ZAP3">
    <property type="interactions" value="415"/>
</dbReference>
<evidence type="ECO:0000256" key="1">
    <source>
        <dbReference type="ARBA" id="ARBA00004984"/>
    </source>
</evidence>
<protein>
    <recommendedName>
        <fullName evidence="3 7">Guanine deaminase</fullName>
        <shortName evidence="8">Guanase</shortName>
        <ecNumber evidence="3 7">3.5.4.3</ecNumber>
    </recommendedName>
    <alternativeName>
        <fullName evidence="8">Guanine aminohydrolase</fullName>
    </alternativeName>
</protein>
<evidence type="ECO:0000256" key="7">
    <source>
        <dbReference type="NCBIfam" id="TIGR02967"/>
    </source>
</evidence>
<dbReference type="InterPro" id="IPR032466">
    <property type="entry name" value="Metal_Hydrolase"/>
</dbReference>